<evidence type="ECO:0000256" key="1">
    <source>
        <dbReference type="SAM" id="Phobius"/>
    </source>
</evidence>
<feature type="transmembrane region" description="Helical" evidence="1">
    <location>
        <begin position="211"/>
        <end position="230"/>
    </location>
</feature>
<evidence type="ECO:0000313" key="3">
    <source>
        <dbReference type="Proteomes" id="UP000494106"/>
    </source>
</evidence>
<accession>A0A8S1AH93</accession>
<sequence>MISTCGFVLRDTYILLKDNIDYKVDLIINEDDYEMIDKNQLNEFTVDQKRFSSFDKLASIEYNKLLKTNNMNLDDRETKLPMIIKRGTKVKVKWDSPLKTKIITKKIKVLFKYLERLSTRSIKKRAVGKENDLEYNYNDFLNEYYEQAENDGVQDTTVIPEYGIKNSLKRIFLPGYQNINYNKSIGFIALKSLMNDYKTQRRPKIDIAYRLWRIVRIWFLVYLIVAIPLWCTRGWCCCCLFCKFFKPRQTTEAAKKILISNPPGIFKTKKGDVHYDPTEREKETYEEFDHFLKTN</sequence>
<keyword evidence="1" id="KW-0472">Membrane</keyword>
<proteinExistence type="predicted"/>
<dbReference type="EMBL" id="CADEBC010000525">
    <property type="protein sequence ID" value="CAB3246074.1"/>
    <property type="molecule type" value="Genomic_DNA"/>
</dbReference>
<name>A0A8S1AH93_ARCPL</name>
<dbReference type="Proteomes" id="UP000494106">
    <property type="component" value="Unassembled WGS sequence"/>
</dbReference>
<comment type="caution">
    <text evidence="2">The sequence shown here is derived from an EMBL/GenBank/DDBJ whole genome shotgun (WGS) entry which is preliminary data.</text>
</comment>
<keyword evidence="1" id="KW-0812">Transmembrane</keyword>
<dbReference type="AlphaFoldDB" id="A0A8S1AH93"/>
<keyword evidence="1" id="KW-1133">Transmembrane helix</keyword>
<evidence type="ECO:0000313" key="2">
    <source>
        <dbReference type="EMBL" id="CAB3246074.1"/>
    </source>
</evidence>
<keyword evidence="3" id="KW-1185">Reference proteome</keyword>
<dbReference type="OrthoDB" id="6617422at2759"/>
<protein>
    <submittedName>
        <fullName evidence="2">Uncharacterized protein</fullName>
    </submittedName>
</protein>
<organism evidence="2 3">
    <name type="scientific">Arctia plantaginis</name>
    <name type="common">Wood tiger moth</name>
    <name type="synonym">Phalaena plantaginis</name>
    <dbReference type="NCBI Taxonomy" id="874455"/>
    <lineage>
        <taxon>Eukaryota</taxon>
        <taxon>Metazoa</taxon>
        <taxon>Ecdysozoa</taxon>
        <taxon>Arthropoda</taxon>
        <taxon>Hexapoda</taxon>
        <taxon>Insecta</taxon>
        <taxon>Pterygota</taxon>
        <taxon>Neoptera</taxon>
        <taxon>Endopterygota</taxon>
        <taxon>Lepidoptera</taxon>
        <taxon>Glossata</taxon>
        <taxon>Ditrysia</taxon>
        <taxon>Noctuoidea</taxon>
        <taxon>Erebidae</taxon>
        <taxon>Arctiinae</taxon>
        <taxon>Arctia</taxon>
    </lineage>
</organism>
<reference evidence="2 3" key="1">
    <citation type="submission" date="2020-04" db="EMBL/GenBank/DDBJ databases">
        <authorList>
            <person name="Wallbank WR R."/>
            <person name="Pardo Diaz C."/>
            <person name="Kozak K."/>
            <person name="Martin S."/>
            <person name="Jiggins C."/>
            <person name="Moest M."/>
            <person name="Warren A I."/>
            <person name="Byers J.R.P. K."/>
            <person name="Montejo-Kovacevich G."/>
            <person name="Yen C E."/>
        </authorList>
    </citation>
    <scope>NUCLEOTIDE SEQUENCE [LARGE SCALE GENOMIC DNA]</scope>
</reference>
<gene>
    <name evidence="2" type="ORF">APLA_LOCUS10720</name>
</gene>